<evidence type="ECO:0000256" key="1">
    <source>
        <dbReference type="SAM" id="MobiDB-lite"/>
    </source>
</evidence>
<dbReference type="AlphaFoldDB" id="A0A2R6WXY7"/>
<dbReference type="Proteomes" id="UP000244005">
    <property type="component" value="Unassembled WGS sequence"/>
</dbReference>
<organism evidence="2 3">
    <name type="scientific">Marchantia polymorpha</name>
    <name type="common">Common liverwort</name>
    <name type="synonym">Marchantia aquatica</name>
    <dbReference type="NCBI Taxonomy" id="3197"/>
    <lineage>
        <taxon>Eukaryota</taxon>
        <taxon>Viridiplantae</taxon>
        <taxon>Streptophyta</taxon>
        <taxon>Embryophyta</taxon>
        <taxon>Marchantiophyta</taxon>
        <taxon>Marchantiopsida</taxon>
        <taxon>Marchantiidae</taxon>
        <taxon>Marchantiales</taxon>
        <taxon>Marchantiaceae</taxon>
        <taxon>Marchantia</taxon>
    </lineage>
</organism>
<keyword evidence="3" id="KW-1185">Reference proteome</keyword>
<name>A0A2R6WXY7_MARPO</name>
<evidence type="ECO:0000313" key="3">
    <source>
        <dbReference type="Proteomes" id="UP000244005"/>
    </source>
</evidence>
<dbReference type="Gramene" id="Mp3g20160.1">
    <property type="protein sequence ID" value="Mp3g20160.1.cds1"/>
    <property type="gene ID" value="Mp3g20160"/>
</dbReference>
<gene>
    <name evidence="2" type="ORF">MARPO_0049s0017</name>
</gene>
<feature type="region of interest" description="Disordered" evidence="1">
    <location>
        <begin position="71"/>
        <end position="99"/>
    </location>
</feature>
<evidence type="ECO:0000313" key="2">
    <source>
        <dbReference type="EMBL" id="PTQ38717.1"/>
    </source>
</evidence>
<proteinExistence type="predicted"/>
<reference evidence="3" key="1">
    <citation type="journal article" date="2017" name="Cell">
        <title>Insights into land plant evolution garnered from the Marchantia polymorpha genome.</title>
        <authorList>
            <person name="Bowman J.L."/>
            <person name="Kohchi T."/>
            <person name="Yamato K.T."/>
            <person name="Jenkins J."/>
            <person name="Shu S."/>
            <person name="Ishizaki K."/>
            <person name="Yamaoka S."/>
            <person name="Nishihama R."/>
            <person name="Nakamura Y."/>
            <person name="Berger F."/>
            <person name="Adam C."/>
            <person name="Aki S.S."/>
            <person name="Althoff F."/>
            <person name="Araki T."/>
            <person name="Arteaga-Vazquez M.A."/>
            <person name="Balasubrmanian S."/>
            <person name="Barry K."/>
            <person name="Bauer D."/>
            <person name="Boehm C.R."/>
            <person name="Briginshaw L."/>
            <person name="Caballero-Perez J."/>
            <person name="Catarino B."/>
            <person name="Chen F."/>
            <person name="Chiyoda S."/>
            <person name="Chovatia M."/>
            <person name="Davies K.M."/>
            <person name="Delmans M."/>
            <person name="Demura T."/>
            <person name="Dierschke T."/>
            <person name="Dolan L."/>
            <person name="Dorantes-Acosta A.E."/>
            <person name="Eklund D.M."/>
            <person name="Florent S.N."/>
            <person name="Flores-Sandoval E."/>
            <person name="Fujiyama A."/>
            <person name="Fukuzawa H."/>
            <person name="Galik B."/>
            <person name="Grimanelli D."/>
            <person name="Grimwood J."/>
            <person name="Grossniklaus U."/>
            <person name="Hamada T."/>
            <person name="Haseloff J."/>
            <person name="Hetherington A.J."/>
            <person name="Higo A."/>
            <person name="Hirakawa Y."/>
            <person name="Hundley H.N."/>
            <person name="Ikeda Y."/>
            <person name="Inoue K."/>
            <person name="Inoue S.I."/>
            <person name="Ishida S."/>
            <person name="Jia Q."/>
            <person name="Kakita M."/>
            <person name="Kanazawa T."/>
            <person name="Kawai Y."/>
            <person name="Kawashima T."/>
            <person name="Kennedy M."/>
            <person name="Kinose K."/>
            <person name="Kinoshita T."/>
            <person name="Kohara Y."/>
            <person name="Koide E."/>
            <person name="Komatsu K."/>
            <person name="Kopischke S."/>
            <person name="Kubo M."/>
            <person name="Kyozuka J."/>
            <person name="Lagercrantz U."/>
            <person name="Lin S.S."/>
            <person name="Lindquist E."/>
            <person name="Lipzen A.M."/>
            <person name="Lu C.W."/>
            <person name="De Luna E."/>
            <person name="Martienssen R.A."/>
            <person name="Minamino N."/>
            <person name="Mizutani M."/>
            <person name="Mizutani M."/>
            <person name="Mochizuki N."/>
            <person name="Monte I."/>
            <person name="Mosher R."/>
            <person name="Nagasaki H."/>
            <person name="Nakagami H."/>
            <person name="Naramoto S."/>
            <person name="Nishitani K."/>
            <person name="Ohtani M."/>
            <person name="Okamoto T."/>
            <person name="Okumura M."/>
            <person name="Phillips J."/>
            <person name="Pollak B."/>
            <person name="Reinders A."/>
            <person name="Rovekamp M."/>
            <person name="Sano R."/>
            <person name="Sawa S."/>
            <person name="Schmid M.W."/>
            <person name="Shirakawa M."/>
            <person name="Solano R."/>
            <person name="Spunde A."/>
            <person name="Suetsugu N."/>
            <person name="Sugano S."/>
            <person name="Sugiyama A."/>
            <person name="Sun R."/>
            <person name="Suzuki Y."/>
            <person name="Takenaka M."/>
            <person name="Takezawa D."/>
            <person name="Tomogane H."/>
            <person name="Tsuzuki M."/>
            <person name="Ueda T."/>
            <person name="Umeda M."/>
            <person name="Ward J.M."/>
            <person name="Watanabe Y."/>
            <person name="Yazaki K."/>
            <person name="Yokoyama R."/>
            <person name="Yoshitake Y."/>
            <person name="Yotsui I."/>
            <person name="Zachgo S."/>
            <person name="Schmutz J."/>
        </authorList>
    </citation>
    <scope>NUCLEOTIDE SEQUENCE [LARGE SCALE GENOMIC DNA]</scope>
    <source>
        <strain evidence="3">Tak-1</strain>
    </source>
</reference>
<accession>A0A2R6WXY7</accession>
<protein>
    <submittedName>
        <fullName evidence="2">Uncharacterized protein</fullName>
    </submittedName>
</protein>
<sequence>MEHQMFPFLSIQRKVPYRRNGKCPHSLNKSRLRIMAPLRVTSNCQQIMRMMTTYLQYCDDDRARAQDVVVGESPPVRRSHAASQPAAGALDRCDPDCTW</sequence>
<dbReference type="EMBL" id="KZ772721">
    <property type="protein sequence ID" value="PTQ38717.1"/>
    <property type="molecule type" value="Genomic_DNA"/>
</dbReference>